<organism evidence="1 2">
    <name type="scientific">Portunus trituberculatus</name>
    <name type="common">Swimming crab</name>
    <name type="synonym">Neptunus trituberculatus</name>
    <dbReference type="NCBI Taxonomy" id="210409"/>
    <lineage>
        <taxon>Eukaryota</taxon>
        <taxon>Metazoa</taxon>
        <taxon>Ecdysozoa</taxon>
        <taxon>Arthropoda</taxon>
        <taxon>Crustacea</taxon>
        <taxon>Multicrustacea</taxon>
        <taxon>Malacostraca</taxon>
        <taxon>Eumalacostraca</taxon>
        <taxon>Eucarida</taxon>
        <taxon>Decapoda</taxon>
        <taxon>Pleocyemata</taxon>
        <taxon>Brachyura</taxon>
        <taxon>Eubrachyura</taxon>
        <taxon>Portunoidea</taxon>
        <taxon>Portunidae</taxon>
        <taxon>Portuninae</taxon>
        <taxon>Portunus</taxon>
    </lineage>
</organism>
<accession>A0A5B7JBT0</accession>
<evidence type="ECO:0000313" key="1">
    <source>
        <dbReference type="EMBL" id="MPC92125.1"/>
    </source>
</evidence>
<dbReference type="Proteomes" id="UP000324222">
    <property type="component" value="Unassembled WGS sequence"/>
</dbReference>
<dbReference type="AlphaFoldDB" id="A0A5B7JBT0"/>
<dbReference type="EMBL" id="VSRR010090192">
    <property type="protein sequence ID" value="MPC92125.1"/>
    <property type="molecule type" value="Genomic_DNA"/>
</dbReference>
<gene>
    <name evidence="1" type="ORF">E2C01_087197</name>
</gene>
<reference evidence="1 2" key="1">
    <citation type="submission" date="2019-05" db="EMBL/GenBank/DDBJ databases">
        <title>Another draft genome of Portunus trituberculatus and its Hox gene families provides insights of decapod evolution.</title>
        <authorList>
            <person name="Jeong J.-H."/>
            <person name="Song I."/>
            <person name="Kim S."/>
            <person name="Choi T."/>
            <person name="Kim D."/>
            <person name="Ryu S."/>
            <person name="Kim W."/>
        </authorList>
    </citation>
    <scope>NUCLEOTIDE SEQUENCE [LARGE SCALE GENOMIC DNA]</scope>
    <source>
        <tissue evidence="1">Muscle</tissue>
    </source>
</reference>
<evidence type="ECO:0000313" key="2">
    <source>
        <dbReference type="Proteomes" id="UP000324222"/>
    </source>
</evidence>
<protein>
    <submittedName>
        <fullName evidence="1">Uncharacterized protein</fullName>
    </submittedName>
</protein>
<sequence length="98" mass="10989">MLPFSLTFHSVPLPSSSSLTSVLFASLFARFQHCLFSSISVNSLVASSSSSFLPDVLLGRLLQRLHSNTASLDRILKHFCVRTGKRLRLKLQRCLRLQ</sequence>
<name>A0A5B7JBT0_PORTR</name>
<proteinExistence type="predicted"/>
<comment type="caution">
    <text evidence="1">The sequence shown here is derived from an EMBL/GenBank/DDBJ whole genome shotgun (WGS) entry which is preliminary data.</text>
</comment>
<keyword evidence="2" id="KW-1185">Reference proteome</keyword>